<accession>A0ABS6U308</accession>
<keyword evidence="2" id="KW-1185">Reference proteome</keyword>
<reference evidence="1 2" key="1">
    <citation type="submission" date="2020-11" db="EMBL/GenBank/DDBJ databases">
        <title>Pseudonocardia abyssalis sp. nov. and Pseudonocardia oceani sp. nov., description and phylogenomic analysis of two novel actinomycetes isolated from the deep Southern Ocean.</title>
        <authorList>
            <person name="Parra J."/>
        </authorList>
    </citation>
    <scope>NUCLEOTIDE SEQUENCE [LARGE SCALE GENOMIC DNA]</scope>
    <source>
        <strain evidence="2">KRD185</strain>
    </source>
</reference>
<dbReference type="RefSeq" id="WP_218595148.1">
    <property type="nucleotide sequence ID" value="NZ_JADQDE010000273.1"/>
</dbReference>
<dbReference type="SMART" id="SM00855">
    <property type="entry name" value="PGAM"/>
    <property type="match status" value="1"/>
</dbReference>
<comment type="caution">
    <text evidence="1">The sequence shown here is derived from an EMBL/GenBank/DDBJ whole genome shotgun (WGS) entry which is preliminary data.</text>
</comment>
<dbReference type="Proteomes" id="UP000694300">
    <property type="component" value="Unassembled WGS sequence"/>
</dbReference>
<name>A0ABS6U308_9PSEU</name>
<sequence length="188" mass="19753">MNGRVTLVCHSSTSATNAAAFAADEPLDARGARWATEARGRLTRADRVLCGPGAACRQTAEALGLSAKIEPALGDWDLGRWRGRTLDEVAADESDAVTAWLSEPDAAPHGGEAQATLLARVAAWLAEAPGEGHTVVVTHAAVVRAVLLSVLHAPPTAFWRIDIAPLTATRLRGGPGRWTIRSTATPLR</sequence>
<dbReference type="EMBL" id="JADQDF010000001">
    <property type="protein sequence ID" value="MBW0126622.1"/>
    <property type="molecule type" value="Genomic_DNA"/>
</dbReference>
<proteinExistence type="predicted"/>
<gene>
    <name evidence="1" type="ORF">I4I82_02825</name>
</gene>
<protein>
    <submittedName>
        <fullName evidence="1">Histidine phosphatase family protein</fullName>
    </submittedName>
</protein>
<dbReference type="InterPro" id="IPR013078">
    <property type="entry name" value="His_Pase_superF_clade-1"/>
</dbReference>
<evidence type="ECO:0000313" key="2">
    <source>
        <dbReference type="Proteomes" id="UP000694300"/>
    </source>
</evidence>
<evidence type="ECO:0000313" key="1">
    <source>
        <dbReference type="EMBL" id="MBW0126622.1"/>
    </source>
</evidence>
<organism evidence="1 2">
    <name type="scientific">Pseudonocardia oceani</name>
    <dbReference type="NCBI Taxonomy" id="2792013"/>
    <lineage>
        <taxon>Bacteria</taxon>
        <taxon>Bacillati</taxon>
        <taxon>Actinomycetota</taxon>
        <taxon>Actinomycetes</taxon>
        <taxon>Pseudonocardiales</taxon>
        <taxon>Pseudonocardiaceae</taxon>
        <taxon>Pseudonocardia</taxon>
    </lineage>
</organism>
<dbReference type="Pfam" id="PF00300">
    <property type="entry name" value="His_Phos_1"/>
    <property type="match status" value="1"/>
</dbReference>